<evidence type="ECO:0000313" key="2">
    <source>
        <dbReference type="Proteomes" id="UP000694426"/>
    </source>
</evidence>
<dbReference type="Proteomes" id="UP000694426">
    <property type="component" value="Unplaced"/>
</dbReference>
<dbReference type="InterPro" id="IPR019322">
    <property type="entry name" value="TIMM29"/>
</dbReference>
<evidence type="ECO:0000313" key="1">
    <source>
        <dbReference type="Ensembl" id="ENSABRP00000027137.1"/>
    </source>
</evidence>
<gene>
    <name evidence="1" type="primary">TIMM29</name>
</gene>
<dbReference type="AlphaFoldDB" id="A0A8B9CYC4"/>
<sequence length="246" mass="28177">DYAEAAREAARGARRRPWRAAGAAAALGGALACAAAVPDPDSFEAALLEAAGALLLLSPPTRSPEAERHVRRLLRRRDRGQLRYRGLVLAAVVYEAPYDEAAALYRARCPHLRPPWSRLPGRLLDVGFWGRWWVLEARTRDCDVNEEEFGSLPPHLRRLEARQLRSEENERLFLQKFRPVPLADLERRQRPKRLLEEATQVRRCLGRKLRRKTRILCQAAFPGRRLMRSEAFDGKRGEKKAFFGWP</sequence>
<dbReference type="Ensembl" id="ENSABRT00000037935.1">
    <property type="protein sequence ID" value="ENSABRP00000027137.1"/>
    <property type="gene ID" value="ENSABRG00000022611.1"/>
</dbReference>
<organism evidence="1 2">
    <name type="scientific">Anser brachyrhynchus</name>
    <name type="common">Pink-footed goose</name>
    <dbReference type="NCBI Taxonomy" id="132585"/>
    <lineage>
        <taxon>Eukaryota</taxon>
        <taxon>Metazoa</taxon>
        <taxon>Chordata</taxon>
        <taxon>Craniata</taxon>
        <taxon>Vertebrata</taxon>
        <taxon>Euteleostomi</taxon>
        <taxon>Archelosauria</taxon>
        <taxon>Archosauria</taxon>
        <taxon>Dinosauria</taxon>
        <taxon>Saurischia</taxon>
        <taxon>Theropoda</taxon>
        <taxon>Coelurosauria</taxon>
        <taxon>Aves</taxon>
        <taxon>Neognathae</taxon>
        <taxon>Galloanserae</taxon>
        <taxon>Anseriformes</taxon>
        <taxon>Anatidae</taxon>
        <taxon>Anserinae</taxon>
        <taxon>Anser</taxon>
    </lineage>
</organism>
<reference evidence="1" key="2">
    <citation type="submission" date="2025-09" db="UniProtKB">
        <authorList>
            <consortium name="Ensembl"/>
        </authorList>
    </citation>
    <scope>IDENTIFICATION</scope>
</reference>
<dbReference type="PANTHER" id="PTHR21435:SF1">
    <property type="entry name" value="MITOCHONDRIAL IMPORT INNER MEMBRANE TRANSLOCASE SUBUNIT TIM29"/>
    <property type="match status" value="1"/>
</dbReference>
<dbReference type="GO" id="GO:0005758">
    <property type="term" value="C:mitochondrial intermembrane space"/>
    <property type="evidence" value="ECO:0007669"/>
    <property type="project" value="Ensembl"/>
</dbReference>
<protein>
    <submittedName>
        <fullName evidence="1">Translocase of inner mitochondrial membrane 29</fullName>
    </submittedName>
</protein>
<dbReference type="Pfam" id="PF10171">
    <property type="entry name" value="Tim29"/>
    <property type="match status" value="1"/>
</dbReference>
<name>A0A8B9CYC4_9AVES</name>
<dbReference type="PANTHER" id="PTHR21435">
    <property type="entry name" value="MITOCHONDRIAL IMPORT INNER MEMBRANE TRANSLOCASE SUBUNIT TIM29"/>
    <property type="match status" value="1"/>
</dbReference>
<dbReference type="GeneTree" id="ENSGT00390000018541"/>
<reference evidence="1" key="1">
    <citation type="submission" date="2025-08" db="UniProtKB">
        <authorList>
            <consortium name="Ensembl"/>
        </authorList>
    </citation>
    <scope>IDENTIFICATION</scope>
</reference>
<dbReference type="GO" id="GO:0042721">
    <property type="term" value="C:TIM22 mitochondrial import inner membrane insertion complex"/>
    <property type="evidence" value="ECO:0007669"/>
    <property type="project" value="Ensembl"/>
</dbReference>
<dbReference type="GO" id="GO:0140318">
    <property type="term" value="F:protein transporter activity"/>
    <property type="evidence" value="ECO:0007669"/>
    <property type="project" value="Ensembl"/>
</dbReference>
<dbReference type="GO" id="GO:0045039">
    <property type="term" value="P:protein insertion into mitochondrial inner membrane"/>
    <property type="evidence" value="ECO:0007669"/>
    <property type="project" value="Ensembl"/>
</dbReference>
<keyword evidence="2" id="KW-1185">Reference proteome</keyword>
<proteinExistence type="predicted"/>
<accession>A0A8B9CYC4</accession>